<dbReference type="GeneID" id="136804079"/>
<dbReference type="InterPro" id="IPR011061">
    <property type="entry name" value="Hirudin/antistatin"/>
</dbReference>
<reference evidence="3" key="1">
    <citation type="submission" date="2021-01" db="UniProtKB">
        <authorList>
            <consortium name="EnsemblMetazoa"/>
        </authorList>
    </citation>
    <scope>IDENTIFICATION</scope>
</reference>
<name>A0A7M5WUI8_9CNID</name>
<proteinExistence type="predicted"/>
<keyword evidence="1" id="KW-0732">Signal</keyword>
<evidence type="ECO:0000256" key="1">
    <source>
        <dbReference type="SAM" id="SignalP"/>
    </source>
</evidence>
<dbReference type="RefSeq" id="XP_066916921.1">
    <property type="nucleotide sequence ID" value="XM_067060820.1"/>
</dbReference>
<keyword evidence="4" id="KW-1185">Reference proteome</keyword>
<evidence type="ECO:0000313" key="4">
    <source>
        <dbReference type="Proteomes" id="UP000594262"/>
    </source>
</evidence>
<dbReference type="Pfam" id="PF02822">
    <property type="entry name" value="Antistasin"/>
    <property type="match status" value="3"/>
</dbReference>
<accession>A0A7M5WUI8</accession>
<dbReference type="GO" id="GO:0004867">
    <property type="term" value="F:serine-type endopeptidase inhibitor activity"/>
    <property type="evidence" value="ECO:0007669"/>
    <property type="project" value="InterPro"/>
</dbReference>
<feature type="signal peptide" evidence="1">
    <location>
        <begin position="1"/>
        <end position="24"/>
    </location>
</feature>
<organism evidence="3 4">
    <name type="scientific">Clytia hemisphaerica</name>
    <dbReference type="NCBI Taxonomy" id="252671"/>
    <lineage>
        <taxon>Eukaryota</taxon>
        <taxon>Metazoa</taxon>
        <taxon>Cnidaria</taxon>
        <taxon>Hydrozoa</taxon>
        <taxon>Hydroidolina</taxon>
        <taxon>Leptothecata</taxon>
        <taxon>Obeliida</taxon>
        <taxon>Clytiidae</taxon>
        <taxon>Clytia</taxon>
    </lineage>
</organism>
<feature type="domain" description="Antistasin-like" evidence="2">
    <location>
        <begin position="228"/>
        <end position="254"/>
    </location>
</feature>
<dbReference type="SUPFAM" id="SSF57262">
    <property type="entry name" value="Leech antihemostatic proteins"/>
    <property type="match status" value="2"/>
</dbReference>
<dbReference type="Proteomes" id="UP000594262">
    <property type="component" value="Unplaced"/>
</dbReference>
<dbReference type="OrthoDB" id="5976811at2759"/>
<protein>
    <recommendedName>
        <fullName evidence="2">Antistasin-like domain-containing protein</fullName>
    </recommendedName>
</protein>
<feature type="chain" id="PRO_5029490452" description="Antistasin-like domain-containing protein" evidence="1">
    <location>
        <begin position="25"/>
        <end position="309"/>
    </location>
</feature>
<feature type="domain" description="Antistasin-like" evidence="2">
    <location>
        <begin position="196"/>
        <end position="221"/>
    </location>
</feature>
<dbReference type="Gene3D" id="2.10.22.10">
    <property type="entry name" value="Antistasin, domain 1"/>
    <property type="match status" value="3"/>
</dbReference>
<evidence type="ECO:0000313" key="3">
    <source>
        <dbReference type="EnsemblMetazoa" id="CLYHEMP013227.1"/>
    </source>
</evidence>
<dbReference type="InterPro" id="IPR004094">
    <property type="entry name" value="Antistasin-like"/>
</dbReference>
<sequence length="309" mass="35351">MILSQGLSPFSALMIFYSAAFVNALPIESNSKNATDRLEISQPKTDLETNKTILLSQQNHRHFELNNTQLHQFLKLPSRSKVVDHNDTKIVAVNSKVKDHFLKNISHTVTAKELQFLNDTIIAMNYTRSGYMCPLLRCKRCPFGYVLDGSSCPVCVCKERPDCPDLSKCKKKCFLSSFMKDIHGCTLCKCKRLRACPLLHCNLNCFYGYQEDEFGCRICKCKEKSKMCPSIANCKKRCYFGNELDSNYCKTCRCKRQKRCPGNMVTVTCHEDPCKKAKCRGRPDAICQVDYCNGCYSKFYEKDRLVTCL</sequence>
<evidence type="ECO:0000259" key="2">
    <source>
        <dbReference type="PROSITE" id="PS51252"/>
    </source>
</evidence>
<dbReference type="PROSITE" id="PS51252">
    <property type="entry name" value="ANTISTASIN"/>
    <property type="match status" value="2"/>
</dbReference>
<dbReference type="EnsemblMetazoa" id="CLYHEMT013227.1">
    <property type="protein sequence ID" value="CLYHEMP013227.1"/>
    <property type="gene ID" value="CLYHEMG013227"/>
</dbReference>
<dbReference type="AlphaFoldDB" id="A0A7M5WUI8"/>